<feature type="region of interest" description="Disordered" evidence="1">
    <location>
        <begin position="1"/>
        <end position="33"/>
    </location>
</feature>
<protein>
    <submittedName>
        <fullName evidence="2">Uncharacterized protein</fullName>
    </submittedName>
</protein>
<proteinExistence type="predicted"/>
<name>A0ABV3R6V0_9SPHN</name>
<evidence type="ECO:0000313" key="3">
    <source>
        <dbReference type="Proteomes" id="UP001556118"/>
    </source>
</evidence>
<comment type="caution">
    <text evidence="2">The sequence shown here is derived from an EMBL/GenBank/DDBJ whole genome shotgun (WGS) entry which is preliminary data.</text>
</comment>
<dbReference type="Proteomes" id="UP001556118">
    <property type="component" value="Unassembled WGS sequence"/>
</dbReference>
<feature type="region of interest" description="Disordered" evidence="1">
    <location>
        <begin position="237"/>
        <end position="264"/>
    </location>
</feature>
<organism evidence="2 3">
    <name type="scientific">Novosphingobium rhizovicinum</name>
    <dbReference type="NCBI Taxonomy" id="3228928"/>
    <lineage>
        <taxon>Bacteria</taxon>
        <taxon>Pseudomonadati</taxon>
        <taxon>Pseudomonadota</taxon>
        <taxon>Alphaproteobacteria</taxon>
        <taxon>Sphingomonadales</taxon>
        <taxon>Sphingomonadaceae</taxon>
        <taxon>Novosphingobium</taxon>
    </lineage>
</organism>
<dbReference type="EMBL" id="JBFNXR010000012">
    <property type="protein sequence ID" value="MEW9853645.1"/>
    <property type="molecule type" value="Genomic_DNA"/>
</dbReference>
<gene>
    <name evidence="2" type="ORF">ABUH87_00355</name>
</gene>
<feature type="compositionally biased region" description="Basic and acidic residues" evidence="1">
    <location>
        <begin position="252"/>
        <end position="264"/>
    </location>
</feature>
<dbReference type="RefSeq" id="WP_367767763.1">
    <property type="nucleotide sequence ID" value="NZ_JBFNXR010000012.1"/>
</dbReference>
<evidence type="ECO:0000256" key="1">
    <source>
        <dbReference type="SAM" id="MobiDB-lite"/>
    </source>
</evidence>
<sequence length="264" mass="29759">MIDKSRAPRRRNAKSLPAFTPVPRHTNRHDGWTPERQAGFIEALADTGSVKAAAHAVNMTPEGAYLLRRHPEGSSFRTAWEAALALGVQRLEDVAMERALHGIEVPVYSYGKIIGTRRVYNDRLLMFVLRNRASERFAAGTGTAKRADTVSRSQLARLKREWRAEWKREWEAQAAAQATRSPEQIHALLSKRIDVAHHDWLRGMSEETLRYYEAFRAAKRAQQAGTTLEALGLDPLAEDFDPETPLLPPPDESAREQIREMGGD</sequence>
<evidence type="ECO:0000313" key="2">
    <source>
        <dbReference type="EMBL" id="MEW9853645.1"/>
    </source>
</evidence>
<accession>A0ABV3R6V0</accession>
<reference evidence="2 3" key="1">
    <citation type="submission" date="2024-06" db="EMBL/GenBank/DDBJ databases">
        <title>Novosphingobium rhizovicinus M1R2S20.</title>
        <authorList>
            <person name="Sun J.-Q."/>
        </authorList>
    </citation>
    <scope>NUCLEOTIDE SEQUENCE [LARGE SCALE GENOMIC DNA]</scope>
    <source>
        <strain evidence="2 3">M1R2S20</strain>
    </source>
</reference>
<keyword evidence="3" id="KW-1185">Reference proteome</keyword>